<dbReference type="Gene3D" id="3.30.2010.10">
    <property type="entry name" value="Metalloproteases ('zincins'), catalytic domain"/>
    <property type="match status" value="1"/>
</dbReference>
<dbReference type="HAMAP" id="MF_00188">
    <property type="entry name" value="Pept_M48_protease_HtpX"/>
    <property type="match status" value="1"/>
</dbReference>
<dbReference type="PANTHER" id="PTHR43221">
    <property type="entry name" value="PROTEASE HTPX"/>
    <property type="match status" value="1"/>
</dbReference>
<dbReference type="PANTHER" id="PTHR43221:SF1">
    <property type="entry name" value="PROTEASE HTPX"/>
    <property type="match status" value="1"/>
</dbReference>
<evidence type="ECO:0000256" key="11">
    <source>
        <dbReference type="ARBA" id="ARBA00023136"/>
    </source>
</evidence>
<dbReference type="GO" id="GO:0006508">
    <property type="term" value="P:proteolysis"/>
    <property type="evidence" value="ECO:0007669"/>
    <property type="project" value="UniProtKB-KW"/>
</dbReference>
<evidence type="ECO:0000256" key="3">
    <source>
        <dbReference type="ARBA" id="ARBA00022475"/>
    </source>
</evidence>
<organism evidence="14">
    <name type="scientific">uncultured Rubrobacteraceae bacterium</name>
    <dbReference type="NCBI Taxonomy" id="349277"/>
    <lineage>
        <taxon>Bacteria</taxon>
        <taxon>Bacillati</taxon>
        <taxon>Actinomycetota</taxon>
        <taxon>Rubrobacteria</taxon>
        <taxon>Rubrobacterales</taxon>
        <taxon>Rubrobacteraceae</taxon>
        <taxon>environmental samples</taxon>
    </lineage>
</organism>
<evidence type="ECO:0000313" key="14">
    <source>
        <dbReference type="EMBL" id="CAA9439306.1"/>
    </source>
</evidence>
<feature type="transmembrane region" description="Helical" evidence="12">
    <location>
        <begin position="49"/>
        <end position="70"/>
    </location>
</feature>
<dbReference type="CDD" id="cd07340">
    <property type="entry name" value="M48B_Htpx_like"/>
    <property type="match status" value="1"/>
</dbReference>
<evidence type="ECO:0000259" key="13">
    <source>
        <dbReference type="Pfam" id="PF01435"/>
    </source>
</evidence>
<keyword evidence="10 12" id="KW-0482">Metalloprotease</keyword>
<evidence type="ECO:0000256" key="7">
    <source>
        <dbReference type="ARBA" id="ARBA00022801"/>
    </source>
</evidence>
<keyword evidence="14" id="KW-0346">Stress response</keyword>
<sequence>MQGGNQGTFRDRIGVNRRNSVFLILVFLVFVLVLGYVIGYAWIGDPVGALFGLALALVVGTIAGLLSYFAGDKMVLAASRAREITHEEAPRLFNVVEEMAIAGGLPMPKVYIIQDSAPNAFATGRDPEHASVAVTSGLLDKLSRDELQGVIAHEMAHVGNYDIRYAMLVGILVGTTVLISDFFLRGLWFGGGRGGNSREGGGYVQIIMLVVAILLAILAPLFARLLQMSISRQREYLADATAVRLARNPDGLADALQKISGDREVLEVANRATAHLYIANPVKGFEKRAKGLFSTHPPIDERIKILRAMETGGTAESVGQ</sequence>
<dbReference type="InterPro" id="IPR050083">
    <property type="entry name" value="HtpX_protease"/>
</dbReference>
<evidence type="ECO:0000256" key="1">
    <source>
        <dbReference type="ARBA" id="ARBA00004651"/>
    </source>
</evidence>
<dbReference type="GO" id="GO:0008270">
    <property type="term" value="F:zinc ion binding"/>
    <property type="evidence" value="ECO:0007669"/>
    <property type="project" value="UniProtKB-UniRule"/>
</dbReference>
<evidence type="ECO:0000256" key="2">
    <source>
        <dbReference type="ARBA" id="ARBA00009779"/>
    </source>
</evidence>
<feature type="active site" evidence="12">
    <location>
        <position position="154"/>
    </location>
</feature>
<accession>A0A6J4QJK6</accession>
<proteinExistence type="inferred from homology"/>
<evidence type="ECO:0000256" key="12">
    <source>
        <dbReference type="HAMAP-Rule" id="MF_00188"/>
    </source>
</evidence>
<dbReference type="EC" id="3.4.24.-" evidence="12"/>
<evidence type="ECO:0000256" key="4">
    <source>
        <dbReference type="ARBA" id="ARBA00022670"/>
    </source>
</evidence>
<dbReference type="Pfam" id="PF01435">
    <property type="entry name" value="Peptidase_M48"/>
    <property type="match status" value="1"/>
</dbReference>
<keyword evidence="4 12" id="KW-0645">Protease</keyword>
<comment type="cofactor">
    <cofactor evidence="12">
        <name>Zn(2+)</name>
        <dbReference type="ChEBI" id="CHEBI:29105"/>
    </cofactor>
    <text evidence="12">Binds 1 zinc ion per subunit.</text>
</comment>
<dbReference type="InterPro" id="IPR001915">
    <property type="entry name" value="Peptidase_M48"/>
</dbReference>
<evidence type="ECO:0000256" key="9">
    <source>
        <dbReference type="ARBA" id="ARBA00022989"/>
    </source>
</evidence>
<feature type="binding site" evidence="12">
    <location>
        <position position="153"/>
    </location>
    <ligand>
        <name>Zn(2+)</name>
        <dbReference type="ChEBI" id="CHEBI:29105"/>
        <note>catalytic</note>
    </ligand>
</feature>
<feature type="transmembrane region" description="Helical" evidence="12">
    <location>
        <begin position="165"/>
        <end position="183"/>
    </location>
</feature>
<feature type="domain" description="Peptidase M48" evidence="13">
    <location>
        <begin position="88"/>
        <end position="309"/>
    </location>
</feature>
<protein>
    <recommendedName>
        <fullName evidence="12">Protease HtpX homolog</fullName>
        <ecNumber evidence="12">3.4.24.-</ecNumber>
    </recommendedName>
</protein>
<comment type="subcellular location">
    <subcellularLocation>
        <location evidence="1 12">Cell membrane</location>
        <topology evidence="1 12">Multi-pass membrane protein</topology>
    </subcellularLocation>
</comment>
<keyword evidence="8 12" id="KW-0862">Zinc</keyword>
<feature type="transmembrane region" description="Helical" evidence="12">
    <location>
        <begin position="203"/>
        <end position="226"/>
    </location>
</feature>
<keyword evidence="7 12" id="KW-0378">Hydrolase</keyword>
<evidence type="ECO:0000256" key="10">
    <source>
        <dbReference type="ARBA" id="ARBA00023049"/>
    </source>
</evidence>
<feature type="transmembrane region" description="Helical" evidence="12">
    <location>
        <begin position="21"/>
        <end position="43"/>
    </location>
</feature>
<feature type="binding site" evidence="12">
    <location>
        <position position="235"/>
    </location>
    <ligand>
        <name>Zn(2+)</name>
        <dbReference type="ChEBI" id="CHEBI:29105"/>
        <note>catalytic</note>
    </ligand>
</feature>
<keyword evidence="3 12" id="KW-1003">Cell membrane</keyword>
<dbReference type="GO" id="GO:0004222">
    <property type="term" value="F:metalloendopeptidase activity"/>
    <property type="evidence" value="ECO:0007669"/>
    <property type="project" value="UniProtKB-UniRule"/>
</dbReference>
<keyword evidence="6 12" id="KW-0479">Metal-binding</keyword>
<dbReference type="InterPro" id="IPR022919">
    <property type="entry name" value="Pept_M48_protease_HtpX"/>
</dbReference>
<dbReference type="AlphaFoldDB" id="A0A6J4QJK6"/>
<name>A0A6J4QJK6_9ACTN</name>
<reference evidence="14" key="1">
    <citation type="submission" date="2020-02" db="EMBL/GenBank/DDBJ databases">
        <authorList>
            <person name="Meier V. D."/>
        </authorList>
    </citation>
    <scope>NUCLEOTIDE SEQUENCE</scope>
    <source>
        <strain evidence="14">AVDCRST_MAG01</strain>
    </source>
</reference>
<evidence type="ECO:0000256" key="8">
    <source>
        <dbReference type="ARBA" id="ARBA00022833"/>
    </source>
</evidence>
<evidence type="ECO:0000256" key="5">
    <source>
        <dbReference type="ARBA" id="ARBA00022692"/>
    </source>
</evidence>
<feature type="binding site" evidence="12">
    <location>
        <position position="157"/>
    </location>
    <ligand>
        <name>Zn(2+)</name>
        <dbReference type="ChEBI" id="CHEBI:29105"/>
        <note>catalytic</note>
    </ligand>
</feature>
<evidence type="ECO:0000256" key="6">
    <source>
        <dbReference type="ARBA" id="ARBA00022723"/>
    </source>
</evidence>
<keyword evidence="11 12" id="KW-0472">Membrane</keyword>
<gene>
    <name evidence="12" type="primary">htpX</name>
    <name evidence="14" type="ORF">AVDCRST_MAG01-01-3497</name>
</gene>
<dbReference type="EMBL" id="CADCUW010000454">
    <property type="protein sequence ID" value="CAA9439306.1"/>
    <property type="molecule type" value="Genomic_DNA"/>
</dbReference>
<keyword evidence="5 12" id="KW-0812">Transmembrane</keyword>
<keyword evidence="9 12" id="KW-1133">Transmembrane helix</keyword>
<comment type="similarity">
    <text evidence="2 12">Belongs to the peptidase M48B family.</text>
</comment>
<dbReference type="GO" id="GO:0005886">
    <property type="term" value="C:plasma membrane"/>
    <property type="evidence" value="ECO:0007669"/>
    <property type="project" value="UniProtKB-SubCell"/>
</dbReference>